<dbReference type="GO" id="GO:0004180">
    <property type="term" value="F:carboxypeptidase activity"/>
    <property type="evidence" value="ECO:0007669"/>
    <property type="project" value="UniProtKB-KW"/>
</dbReference>
<keyword evidence="7" id="KW-0378">Hydrolase</keyword>
<evidence type="ECO:0000256" key="2">
    <source>
        <dbReference type="ARBA" id="ARBA00022729"/>
    </source>
</evidence>
<dbReference type="Gene3D" id="1.10.1370.30">
    <property type="match status" value="1"/>
</dbReference>
<dbReference type="AlphaFoldDB" id="A0A087UCN0"/>
<evidence type="ECO:0000256" key="1">
    <source>
        <dbReference type="ARBA" id="ARBA00008139"/>
    </source>
</evidence>
<dbReference type="PANTHER" id="PTHR10514:SF27">
    <property type="entry name" value="ANGIOTENSIN-CONVERTING ENZYME"/>
    <property type="match status" value="1"/>
</dbReference>
<name>A0A087UCN0_STEMI</name>
<dbReference type="STRING" id="407821.A0A087UCN0"/>
<keyword evidence="3 5" id="KW-1015">Disulfide bond</keyword>
<evidence type="ECO:0000256" key="4">
    <source>
        <dbReference type="ARBA" id="ARBA00023180"/>
    </source>
</evidence>
<keyword evidence="7" id="KW-0121">Carboxypeptidase</keyword>
<evidence type="ECO:0000256" key="5">
    <source>
        <dbReference type="PIRSR" id="PIRSR601548-4"/>
    </source>
</evidence>
<reference evidence="8 9" key="1">
    <citation type="submission" date="2013-11" db="EMBL/GenBank/DDBJ databases">
        <title>Genome sequencing of Stegodyphus mimosarum.</title>
        <authorList>
            <person name="Bechsgaard J."/>
        </authorList>
    </citation>
    <scope>NUCLEOTIDE SEQUENCE [LARGE SCALE GENOMIC DNA]</scope>
</reference>
<keyword evidence="2" id="KW-0732">Signal</keyword>
<dbReference type="GO" id="GO:0008241">
    <property type="term" value="F:peptidyl-dipeptidase activity"/>
    <property type="evidence" value="ECO:0007669"/>
    <property type="project" value="InterPro"/>
</dbReference>
<dbReference type="Pfam" id="PF01401">
    <property type="entry name" value="Peptidase_M2"/>
    <property type="match status" value="1"/>
</dbReference>
<dbReference type="OrthoDB" id="6432818at2759"/>
<keyword evidence="9" id="KW-1185">Reference proteome</keyword>
<keyword evidence="4 7" id="KW-0325">Glycoprotein</keyword>
<organism evidence="8 9">
    <name type="scientific">Stegodyphus mimosarum</name>
    <name type="common">African social velvet spider</name>
    <dbReference type="NCBI Taxonomy" id="407821"/>
    <lineage>
        <taxon>Eukaryota</taxon>
        <taxon>Metazoa</taxon>
        <taxon>Ecdysozoa</taxon>
        <taxon>Arthropoda</taxon>
        <taxon>Chelicerata</taxon>
        <taxon>Arachnida</taxon>
        <taxon>Araneae</taxon>
        <taxon>Araneomorphae</taxon>
        <taxon>Entelegynae</taxon>
        <taxon>Eresoidea</taxon>
        <taxon>Eresidae</taxon>
        <taxon>Stegodyphus</taxon>
    </lineage>
</organism>
<dbReference type="GO" id="GO:0046872">
    <property type="term" value="F:metal ion binding"/>
    <property type="evidence" value="ECO:0007669"/>
    <property type="project" value="UniProtKB-KW"/>
</dbReference>
<evidence type="ECO:0000256" key="7">
    <source>
        <dbReference type="RuleBase" id="RU361144"/>
    </source>
</evidence>
<dbReference type="SUPFAM" id="SSF55486">
    <property type="entry name" value="Metalloproteases ('zincins'), catalytic domain"/>
    <property type="match status" value="1"/>
</dbReference>
<comment type="cofactor">
    <cofactor evidence="7">
        <name>Zn(2+)</name>
        <dbReference type="ChEBI" id="CHEBI:29105"/>
    </cofactor>
    <text evidence="7">Binds 1 zinc ion per subunit.</text>
</comment>
<evidence type="ECO:0000313" key="9">
    <source>
        <dbReference type="Proteomes" id="UP000054359"/>
    </source>
</evidence>
<keyword evidence="7" id="KW-0862">Zinc</keyword>
<evidence type="ECO:0000256" key="6">
    <source>
        <dbReference type="PROSITE-ProRule" id="PRU01355"/>
    </source>
</evidence>
<dbReference type="GO" id="GO:0005886">
    <property type="term" value="C:plasma membrane"/>
    <property type="evidence" value="ECO:0007669"/>
    <property type="project" value="TreeGrafter"/>
</dbReference>
<dbReference type="MEROPS" id="M02.004"/>
<keyword evidence="7" id="KW-0645">Protease</keyword>
<keyword evidence="7" id="KW-0482">Metalloprotease</keyword>
<sequence length="164" mass="19086">MDIWRWKVFNGEISEDEMNSEWWNMRLKYQGLCPPVKRTEEDLDVASKYHTIADSSYISYFVADIIQFQFHKALCDAADHRGPLHKCDIYKSRKAGKLLSDVMHLGSSVPWEKAIQMITGGKTSKMDAKPLLEYFEPLIKWLQEQNKNETIGWENCSVMECSQS</sequence>
<comment type="similarity">
    <text evidence="1 6 7">Belongs to the peptidase M2 family.</text>
</comment>
<dbReference type="GO" id="GO:0006508">
    <property type="term" value="P:proteolysis"/>
    <property type="evidence" value="ECO:0007669"/>
    <property type="project" value="UniProtKB-KW"/>
</dbReference>
<protein>
    <recommendedName>
        <fullName evidence="7">Angiotensin-converting enzyme</fullName>
        <ecNumber evidence="7">3.4.-.-</ecNumber>
    </recommendedName>
</protein>
<dbReference type="OMA" id="ETIYHEM"/>
<evidence type="ECO:0000256" key="3">
    <source>
        <dbReference type="ARBA" id="ARBA00023157"/>
    </source>
</evidence>
<accession>A0A087UCN0</accession>
<dbReference type="PRINTS" id="PR00791">
    <property type="entry name" value="PEPDIPTASEA"/>
</dbReference>
<comment type="caution">
    <text evidence="6">Lacks conserved residue(s) required for the propagation of feature annotation.</text>
</comment>
<keyword evidence="7" id="KW-0479">Metal-binding</keyword>
<proteinExistence type="inferred from homology"/>
<gene>
    <name evidence="8" type="ORF">X975_17583</name>
</gene>
<feature type="non-terminal residue" evidence="8">
    <location>
        <position position="164"/>
    </location>
</feature>
<dbReference type="InterPro" id="IPR001548">
    <property type="entry name" value="Peptidase_M2"/>
</dbReference>
<dbReference type="EMBL" id="KK119224">
    <property type="protein sequence ID" value="KFM75119.1"/>
    <property type="molecule type" value="Genomic_DNA"/>
</dbReference>
<evidence type="ECO:0000313" key="8">
    <source>
        <dbReference type="EMBL" id="KFM75119.1"/>
    </source>
</evidence>
<dbReference type="PROSITE" id="PS52011">
    <property type="entry name" value="PEPTIDASE_M2"/>
    <property type="match status" value="1"/>
</dbReference>
<dbReference type="Proteomes" id="UP000054359">
    <property type="component" value="Unassembled WGS sequence"/>
</dbReference>
<dbReference type="EC" id="3.4.-.-" evidence="7"/>
<feature type="disulfide bond" evidence="5">
    <location>
        <begin position="75"/>
        <end position="87"/>
    </location>
</feature>
<dbReference type="PANTHER" id="PTHR10514">
    <property type="entry name" value="ANGIOTENSIN-CONVERTING ENZYME"/>
    <property type="match status" value="1"/>
</dbReference>
<dbReference type="GO" id="GO:0008237">
    <property type="term" value="F:metallopeptidase activity"/>
    <property type="evidence" value="ECO:0007669"/>
    <property type="project" value="UniProtKB-KW"/>
</dbReference>